<feature type="domain" description="AAA" evidence="10">
    <location>
        <begin position="47"/>
        <end position="163"/>
    </location>
</feature>
<dbReference type="EC" id="2.7.10.2" evidence="2"/>
<dbReference type="OrthoDB" id="9794577at2"/>
<evidence type="ECO:0000256" key="6">
    <source>
        <dbReference type="ARBA" id="ARBA00022840"/>
    </source>
</evidence>
<keyword evidence="5" id="KW-0418">Kinase</keyword>
<dbReference type="GO" id="GO:0004713">
    <property type="term" value="F:protein tyrosine kinase activity"/>
    <property type="evidence" value="ECO:0007669"/>
    <property type="project" value="TreeGrafter"/>
</dbReference>
<dbReference type="Pfam" id="PF13614">
    <property type="entry name" value="AAA_31"/>
    <property type="match status" value="1"/>
</dbReference>
<dbReference type="PANTHER" id="PTHR32309">
    <property type="entry name" value="TYROSINE-PROTEIN KINASE"/>
    <property type="match status" value="1"/>
</dbReference>
<evidence type="ECO:0000256" key="7">
    <source>
        <dbReference type="ARBA" id="ARBA00023137"/>
    </source>
</evidence>
<protein>
    <recommendedName>
        <fullName evidence="2">non-specific protein-tyrosine kinase</fullName>
        <ecNumber evidence="2">2.7.10.2</ecNumber>
    </recommendedName>
</protein>
<evidence type="ECO:0000256" key="9">
    <source>
        <dbReference type="SAM" id="Phobius"/>
    </source>
</evidence>
<gene>
    <name evidence="11" type="ORF">SAMN04487884_11971</name>
</gene>
<keyword evidence="9" id="KW-1133">Transmembrane helix</keyword>
<dbReference type="RefSeq" id="WP_022757566.1">
    <property type="nucleotide sequence ID" value="NZ_FOGJ01000019.1"/>
</dbReference>
<evidence type="ECO:0000256" key="5">
    <source>
        <dbReference type="ARBA" id="ARBA00022777"/>
    </source>
</evidence>
<dbReference type="InterPro" id="IPR027417">
    <property type="entry name" value="P-loop_NTPase"/>
</dbReference>
<evidence type="ECO:0000256" key="3">
    <source>
        <dbReference type="ARBA" id="ARBA00022679"/>
    </source>
</evidence>
<dbReference type="Proteomes" id="UP000182584">
    <property type="component" value="Unassembled WGS sequence"/>
</dbReference>
<evidence type="ECO:0000259" key="10">
    <source>
        <dbReference type="Pfam" id="PF13614"/>
    </source>
</evidence>
<feature type="transmembrane region" description="Helical" evidence="9">
    <location>
        <begin position="39"/>
        <end position="61"/>
    </location>
</feature>
<evidence type="ECO:0000313" key="11">
    <source>
        <dbReference type="EMBL" id="SES12080.1"/>
    </source>
</evidence>
<evidence type="ECO:0000256" key="8">
    <source>
        <dbReference type="ARBA" id="ARBA00051245"/>
    </source>
</evidence>
<evidence type="ECO:0000256" key="1">
    <source>
        <dbReference type="ARBA" id="ARBA00007316"/>
    </source>
</evidence>
<comment type="catalytic activity">
    <reaction evidence="8">
        <text>L-tyrosyl-[protein] + ATP = O-phospho-L-tyrosyl-[protein] + ADP + H(+)</text>
        <dbReference type="Rhea" id="RHEA:10596"/>
        <dbReference type="Rhea" id="RHEA-COMP:10136"/>
        <dbReference type="Rhea" id="RHEA-COMP:20101"/>
        <dbReference type="ChEBI" id="CHEBI:15378"/>
        <dbReference type="ChEBI" id="CHEBI:30616"/>
        <dbReference type="ChEBI" id="CHEBI:46858"/>
        <dbReference type="ChEBI" id="CHEBI:61978"/>
        <dbReference type="ChEBI" id="CHEBI:456216"/>
        <dbReference type="EC" id="2.7.10.2"/>
    </reaction>
</comment>
<proteinExistence type="inferred from homology"/>
<dbReference type="SUPFAM" id="SSF52540">
    <property type="entry name" value="P-loop containing nucleoside triphosphate hydrolases"/>
    <property type="match status" value="1"/>
</dbReference>
<keyword evidence="3" id="KW-0808">Transferase</keyword>
<keyword evidence="9" id="KW-0472">Membrane</keyword>
<evidence type="ECO:0000256" key="2">
    <source>
        <dbReference type="ARBA" id="ARBA00011903"/>
    </source>
</evidence>
<dbReference type="CDD" id="cd05387">
    <property type="entry name" value="BY-kinase"/>
    <property type="match status" value="1"/>
</dbReference>
<dbReference type="EMBL" id="FOGJ01000019">
    <property type="protein sequence ID" value="SES12080.1"/>
    <property type="molecule type" value="Genomic_DNA"/>
</dbReference>
<evidence type="ECO:0000313" key="12">
    <source>
        <dbReference type="Proteomes" id="UP000182584"/>
    </source>
</evidence>
<dbReference type="AlphaFoldDB" id="A0A1H9URB8"/>
<keyword evidence="7" id="KW-0829">Tyrosine-protein kinase</keyword>
<accession>A0A1H9URB8</accession>
<organism evidence="11 12">
    <name type="scientific">Butyrivibrio fibrisolvens</name>
    <dbReference type="NCBI Taxonomy" id="831"/>
    <lineage>
        <taxon>Bacteria</taxon>
        <taxon>Bacillati</taxon>
        <taxon>Bacillota</taxon>
        <taxon>Clostridia</taxon>
        <taxon>Lachnospirales</taxon>
        <taxon>Lachnospiraceae</taxon>
        <taxon>Butyrivibrio</taxon>
    </lineage>
</organism>
<dbReference type="Gene3D" id="3.40.50.300">
    <property type="entry name" value="P-loop containing nucleotide triphosphate hydrolases"/>
    <property type="match status" value="1"/>
</dbReference>
<dbReference type="InterPro" id="IPR025669">
    <property type="entry name" value="AAA_dom"/>
</dbReference>
<dbReference type="PANTHER" id="PTHR32309:SF13">
    <property type="entry name" value="FERRIC ENTEROBACTIN TRANSPORT PROTEIN FEPE"/>
    <property type="match status" value="1"/>
</dbReference>
<comment type="similarity">
    <text evidence="1">Belongs to the CpsD/CapB family.</text>
</comment>
<dbReference type="InterPro" id="IPR005702">
    <property type="entry name" value="Wzc-like_C"/>
</dbReference>
<keyword evidence="6" id="KW-0067">ATP-binding</keyword>
<dbReference type="GO" id="GO:0005886">
    <property type="term" value="C:plasma membrane"/>
    <property type="evidence" value="ECO:0007669"/>
    <property type="project" value="TreeGrafter"/>
</dbReference>
<name>A0A1H9URB8_BUTFI</name>
<sequence length="269" mass="30597">MEEKVLELYGNETYAVNEAIDRIVVGIYEMKREYKASSFLFTGIGSGVGTTTVALGIAIALSEAGWKTLFVDCDFRKGNEFKRISAPAGMDLATYLTEDNVKESDIICNTTYENLSYIASGERYNTPVRLLCSEKMEALCDDFKSSYDFVIYDLPSISIVNDAKVLIPSVDRYVLVGGINISTKKQIFDAKLALVDYANKNGGIIANRMDKYQYRKNVKDYNYFEEKNLRKTVRRRRKFKSTPKNFNLTQNDIDLLTQNKNVTKEGENR</sequence>
<keyword evidence="4" id="KW-0547">Nucleotide-binding</keyword>
<keyword evidence="9" id="KW-0812">Transmembrane</keyword>
<reference evidence="11 12" key="1">
    <citation type="submission" date="2016-10" db="EMBL/GenBank/DDBJ databases">
        <authorList>
            <person name="de Groot N.N."/>
        </authorList>
    </citation>
    <scope>NUCLEOTIDE SEQUENCE [LARGE SCALE GENOMIC DNA]</scope>
    <source>
        <strain evidence="11 12">AR40</strain>
    </source>
</reference>
<dbReference type="InterPro" id="IPR050445">
    <property type="entry name" value="Bact_polysacc_biosynth/exp"/>
</dbReference>
<evidence type="ECO:0000256" key="4">
    <source>
        <dbReference type="ARBA" id="ARBA00022741"/>
    </source>
</evidence>